<keyword evidence="1" id="KW-0472">Membrane</keyword>
<evidence type="ECO:0000259" key="2">
    <source>
        <dbReference type="Pfam" id="PF14293"/>
    </source>
</evidence>
<evidence type="ECO:0000313" key="3">
    <source>
        <dbReference type="EMBL" id="KHE39843.1"/>
    </source>
</evidence>
<evidence type="ECO:0000313" key="4">
    <source>
        <dbReference type="Proteomes" id="UP000030889"/>
    </source>
</evidence>
<feature type="transmembrane region" description="Helical" evidence="1">
    <location>
        <begin position="20"/>
        <end position="37"/>
    </location>
</feature>
<name>A0ABR4YGP9_9BACT</name>
<keyword evidence="4" id="KW-1185">Reference proteome</keyword>
<keyword evidence="1" id="KW-0812">Transmembrane</keyword>
<dbReference type="Proteomes" id="UP000030889">
    <property type="component" value="Unassembled WGS sequence"/>
</dbReference>
<gene>
    <name evidence="3" type="ORF">LG35_10225</name>
</gene>
<organism evidence="3 4">
    <name type="scientific">Alistipes inops</name>
    <dbReference type="NCBI Taxonomy" id="1501391"/>
    <lineage>
        <taxon>Bacteria</taxon>
        <taxon>Pseudomonadati</taxon>
        <taxon>Bacteroidota</taxon>
        <taxon>Bacteroidia</taxon>
        <taxon>Bacteroidales</taxon>
        <taxon>Rikenellaceae</taxon>
        <taxon>Alistipes</taxon>
    </lineage>
</organism>
<dbReference type="Pfam" id="PF14293">
    <property type="entry name" value="YWFCY"/>
    <property type="match status" value="1"/>
</dbReference>
<reference evidence="3 4" key="1">
    <citation type="submission" date="2014-09" db="EMBL/GenBank/DDBJ databases">
        <title>Alistipes sp. 627, sp. nov., a novel member of the family Rikenellaceae isolated from human faeces.</title>
        <authorList>
            <person name="Shkoporov A.N."/>
            <person name="Chaplin A.V."/>
            <person name="Motuzova O.V."/>
            <person name="Kafarskaia L.I."/>
            <person name="Khokhlova E.V."/>
            <person name="Efimov B.A."/>
        </authorList>
    </citation>
    <scope>NUCLEOTIDE SEQUENCE [LARGE SCALE GENOMIC DNA]</scope>
    <source>
        <strain evidence="3 4">627</strain>
    </source>
</reference>
<feature type="domain" description="YWFCY" evidence="2">
    <location>
        <begin position="5"/>
        <end position="40"/>
    </location>
</feature>
<dbReference type="InterPro" id="IPR025988">
    <property type="entry name" value="YWFCY_dom"/>
</dbReference>
<keyword evidence="1" id="KW-1133">Transmembrane helix</keyword>
<accession>A0ABR4YGP9</accession>
<evidence type="ECO:0000256" key="1">
    <source>
        <dbReference type="SAM" id="Phobius"/>
    </source>
</evidence>
<proteinExistence type="predicted"/>
<comment type="caution">
    <text evidence="3">The sequence shown here is derived from an EMBL/GenBank/DDBJ whole genome shotgun (WGS) entry which is preliminary data.</text>
</comment>
<dbReference type="EMBL" id="JRGF01000033">
    <property type="protein sequence ID" value="KHE39843.1"/>
    <property type="molecule type" value="Genomic_DNA"/>
</dbReference>
<sequence>MQQEDDLRGLAKTADFMRGVSVLFLAVHLYWFCYGTLAEAG</sequence>
<protein>
    <submittedName>
        <fullName evidence="3">Conjugal transfer protein TraG</fullName>
    </submittedName>
</protein>